<sequence>MHKLALLQLATLFVITQILGLAVANTLIKENIRTTIITENPEDIENAIGLFVYILVITAFLLIIITFVKFRGITFLFESLALFATSVIVFGTLIPEVAGILTVLLIGLRFLLRESIVIKNIACLVAVAGAGSLIGVSLGVVPAAIFLVLLAIYDYIAVFKTKHMVKIAKAITKENVAFAFSIPTREKVYQLGTGDLVMPLVFATAVLNKIKASAGLQIALLPIAVILFASLLGLLATLYYCMKKKVAMPALPLQTAFMLFAWVVFVLIGMPVL</sequence>
<dbReference type="EMBL" id="QMWO01000001">
    <property type="protein sequence ID" value="RLG70479.1"/>
    <property type="molecule type" value="Genomic_DNA"/>
</dbReference>
<dbReference type="AlphaFoldDB" id="A0A497JIN6"/>
<evidence type="ECO:0008006" key="8">
    <source>
        <dbReference type="Google" id="ProtNLM"/>
    </source>
</evidence>
<dbReference type="SMART" id="SM00730">
    <property type="entry name" value="PSN"/>
    <property type="match status" value="1"/>
</dbReference>
<dbReference type="InterPro" id="IPR006639">
    <property type="entry name" value="Preselin/SPP"/>
</dbReference>
<gene>
    <name evidence="6" type="ORF">DRO07_00010</name>
</gene>
<evidence type="ECO:0000256" key="2">
    <source>
        <dbReference type="ARBA" id="ARBA00022692"/>
    </source>
</evidence>
<feature type="transmembrane region" description="Helical" evidence="5">
    <location>
        <begin position="253"/>
        <end position="272"/>
    </location>
</feature>
<evidence type="ECO:0000256" key="5">
    <source>
        <dbReference type="SAM" id="Phobius"/>
    </source>
</evidence>
<dbReference type="GO" id="GO:0016020">
    <property type="term" value="C:membrane"/>
    <property type="evidence" value="ECO:0007669"/>
    <property type="project" value="InterPro"/>
</dbReference>
<comment type="caution">
    <text evidence="6">The sequence shown here is derived from an EMBL/GenBank/DDBJ whole genome shotgun (WGS) entry which is preliminary data.</text>
</comment>
<evidence type="ECO:0000256" key="3">
    <source>
        <dbReference type="ARBA" id="ARBA00022989"/>
    </source>
</evidence>
<protein>
    <recommendedName>
        <fullName evidence="8">Signal-peptide peptidase, presenilin aspartyl protease</fullName>
    </recommendedName>
</protein>
<dbReference type="Proteomes" id="UP000277633">
    <property type="component" value="Unassembled WGS sequence"/>
</dbReference>
<dbReference type="GO" id="GO:0012505">
    <property type="term" value="C:endomembrane system"/>
    <property type="evidence" value="ECO:0007669"/>
    <property type="project" value="UniProtKB-SubCell"/>
</dbReference>
<dbReference type="Pfam" id="PF06550">
    <property type="entry name" value="SPP"/>
    <property type="match status" value="1"/>
</dbReference>
<keyword evidence="2 5" id="KW-0812">Transmembrane</keyword>
<reference evidence="6 7" key="1">
    <citation type="submission" date="2018-06" db="EMBL/GenBank/DDBJ databases">
        <title>Extensive metabolic versatility and redundancy in microbially diverse, dynamic hydrothermal sediments.</title>
        <authorList>
            <person name="Dombrowski N."/>
            <person name="Teske A."/>
            <person name="Baker B.J."/>
        </authorList>
    </citation>
    <scope>NUCLEOTIDE SEQUENCE [LARGE SCALE GENOMIC DNA]</scope>
    <source>
        <strain evidence="6">B9_G13</strain>
    </source>
</reference>
<comment type="subcellular location">
    <subcellularLocation>
        <location evidence="1">Endomembrane system</location>
        <topology evidence="1">Multi-pass membrane protein</topology>
    </subcellularLocation>
</comment>
<evidence type="ECO:0000313" key="7">
    <source>
        <dbReference type="Proteomes" id="UP000277633"/>
    </source>
</evidence>
<feature type="transmembrane region" description="Helical" evidence="5">
    <location>
        <begin position="124"/>
        <end position="156"/>
    </location>
</feature>
<feature type="transmembrane region" description="Helical" evidence="5">
    <location>
        <begin position="48"/>
        <end position="68"/>
    </location>
</feature>
<evidence type="ECO:0000313" key="6">
    <source>
        <dbReference type="EMBL" id="RLG70479.1"/>
    </source>
</evidence>
<proteinExistence type="predicted"/>
<evidence type="ECO:0000256" key="1">
    <source>
        <dbReference type="ARBA" id="ARBA00004127"/>
    </source>
</evidence>
<keyword evidence="3 5" id="KW-1133">Transmembrane helix</keyword>
<feature type="transmembrane region" description="Helical" evidence="5">
    <location>
        <begin position="219"/>
        <end position="241"/>
    </location>
</feature>
<dbReference type="InterPro" id="IPR010545">
    <property type="entry name" value="SPP"/>
</dbReference>
<organism evidence="6 7">
    <name type="scientific">Candidatus Iainarchaeum sp</name>
    <dbReference type="NCBI Taxonomy" id="3101447"/>
    <lineage>
        <taxon>Archaea</taxon>
        <taxon>Candidatus Iainarchaeota</taxon>
        <taxon>Candidatus Iainarchaeia</taxon>
        <taxon>Candidatus Iainarchaeales</taxon>
        <taxon>Candidatus Iainarchaeaceae</taxon>
        <taxon>Candidatus Iainarchaeum</taxon>
    </lineage>
</organism>
<feature type="transmembrane region" description="Helical" evidence="5">
    <location>
        <begin position="80"/>
        <end position="112"/>
    </location>
</feature>
<keyword evidence="4 5" id="KW-0472">Membrane</keyword>
<evidence type="ECO:0000256" key="4">
    <source>
        <dbReference type="ARBA" id="ARBA00023136"/>
    </source>
</evidence>
<dbReference type="GO" id="GO:0042500">
    <property type="term" value="F:aspartic endopeptidase activity, intramembrane cleaving"/>
    <property type="evidence" value="ECO:0007669"/>
    <property type="project" value="InterPro"/>
</dbReference>
<name>A0A497JIN6_9ARCH</name>
<accession>A0A497JIN6</accession>